<keyword evidence="3" id="KW-1185">Reference proteome</keyword>
<feature type="transmembrane region" description="Helical" evidence="1">
    <location>
        <begin position="220"/>
        <end position="238"/>
    </location>
</feature>
<organism evidence="4">
    <name type="scientific">Brugia pahangi</name>
    <name type="common">Filarial nematode worm</name>
    <dbReference type="NCBI Taxonomy" id="6280"/>
    <lineage>
        <taxon>Eukaryota</taxon>
        <taxon>Metazoa</taxon>
        <taxon>Ecdysozoa</taxon>
        <taxon>Nematoda</taxon>
        <taxon>Chromadorea</taxon>
        <taxon>Rhabditida</taxon>
        <taxon>Spirurina</taxon>
        <taxon>Spiruromorpha</taxon>
        <taxon>Filarioidea</taxon>
        <taxon>Onchocercidae</taxon>
        <taxon>Brugia</taxon>
    </lineage>
</organism>
<dbReference type="AlphaFoldDB" id="A0A0N4TLU2"/>
<dbReference type="WBParaSite" id="BPAG_0000937601-mRNA-1">
    <property type="protein sequence ID" value="BPAG_0000937601-mRNA-1"/>
    <property type="gene ID" value="BPAG_0000937601"/>
</dbReference>
<gene>
    <name evidence="2" type="ORF">BPAG_LOCUS9338</name>
</gene>
<protein>
    <submittedName>
        <fullName evidence="4">MSP domain-containing protein</fullName>
    </submittedName>
</protein>
<sequence>MIHTYKKKKRDILIFSKSIPDFRITSLDNNYHSGRNVTHTSATGKSMYTELERGKHNFVKFAREKGQPDHARVKLSLSNNSRRLVEWIIKDISENIQAIPKASGLVKAFDTGECILIWRRPKDYNSWRELSPLKMILQIKLLVSETGKVVGEANSKFRASVDPHAVCTAEEPPIHNIILNSEPSTMILRKEKPKKKTDVNSEIQPKIMNKNFLDDSQNTYWILILLFCLLIAICLKVLSD</sequence>
<reference evidence="4" key="1">
    <citation type="submission" date="2017-02" db="UniProtKB">
        <authorList>
            <consortium name="WormBaseParasite"/>
        </authorList>
    </citation>
    <scope>IDENTIFICATION</scope>
</reference>
<evidence type="ECO:0000313" key="4">
    <source>
        <dbReference type="WBParaSite" id="BPAG_0000937601-mRNA-1"/>
    </source>
</evidence>
<evidence type="ECO:0000256" key="1">
    <source>
        <dbReference type="SAM" id="Phobius"/>
    </source>
</evidence>
<dbReference type="Proteomes" id="UP000278627">
    <property type="component" value="Unassembled WGS sequence"/>
</dbReference>
<keyword evidence="1" id="KW-1133">Transmembrane helix</keyword>
<dbReference type="EMBL" id="UZAD01013153">
    <property type="protein sequence ID" value="VDN90524.1"/>
    <property type="molecule type" value="Genomic_DNA"/>
</dbReference>
<reference evidence="2 3" key="2">
    <citation type="submission" date="2018-11" db="EMBL/GenBank/DDBJ databases">
        <authorList>
            <consortium name="Pathogen Informatics"/>
        </authorList>
    </citation>
    <scope>NUCLEOTIDE SEQUENCE [LARGE SCALE GENOMIC DNA]</scope>
</reference>
<keyword evidence="1" id="KW-0812">Transmembrane</keyword>
<keyword evidence="1" id="KW-0472">Membrane</keyword>
<evidence type="ECO:0000313" key="2">
    <source>
        <dbReference type="EMBL" id="VDN90524.1"/>
    </source>
</evidence>
<proteinExistence type="predicted"/>
<evidence type="ECO:0000313" key="3">
    <source>
        <dbReference type="Proteomes" id="UP000278627"/>
    </source>
</evidence>
<accession>A0A0N4TLU2</accession>
<name>A0A0N4TLU2_BRUPA</name>